<dbReference type="EMBL" id="QGNW01000345">
    <property type="protein sequence ID" value="RVW75569.1"/>
    <property type="molecule type" value="Genomic_DNA"/>
</dbReference>
<keyword evidence="1" id="KW-0732">Signal</keyword>
<organism evidence="2 3">
    <name type="scientific">Vitis vinifera</name>
    <name type="common">Grape</name>
    <dbReference type="NCBI Taxonomy" id="29760"/>
    <lineage>
        <taxon>Eukaryota</taxon>
        <taxon>Viridiplantae</taxon>
        <taxon>Streptophyta</taxon>
        <taxon>Embryophyta</taxon>
        <taxon>Tracheophyta</taxon>
        <taxon>Spermatophyta</taxon>
        <taxon>Magnoliopsida</taxon>
        <taxon>eudicotyledons</taxon>
        <taxon>Gunneridae</taxon>
        <taxon>Pentapetalae</taxon>
        <taxon>rosids</taxon>
        <taxon>Vitales</taxon>
        <taxon>Vitaceae</taxon>
        <taxon>Viteae</taxon>
        <taxon>Vitis</taxon>
    </lineage>
</organism>
<accession>A0A438GTP4</accession>
<feature type="chain" id="PRO_5019406087" evidence="1">
    <location>
        <begin position="41"/>
        <end position="88"/>
    </location>
</feature>
<name>A0A438GTP4_VITVI</name>
<gene>
    <name evidence="2" type="ORF">CK203_056478</name>
</gene>
<dbReference type="AlphaFoldDB" id="A0A438GTP4"/>
<sequence length="88" mass="9709">MLQSGFDMRRAKVGAYCPSSAPTLAVLIVLLVGSVQSVQCQNVDDYSEFDNPKLLPLFTQLVYGQISNMTTILKCGVLETLQFLPLRI</sequence>
<dbReference type="Proteomes" id="UP000288805">
    <property type="component" value="Unassembled WGS sequence"/>
</dbReference>
<feature type="signal peptide" evidence="1">
    <location>
        <begin position="1"/>
        <end position="40"/>
    </location>
</feature>
<comment type="caution">
    <text evidence="2">The sequence shown here is derived from an EMBL/GenBank/DDBJ whole genome shotgun (WGS) entry which is preliminary data.</text>
</comment>
<evidence type="ECO:0000256" key="1">
    <source>
        <dbReference type="SAM" id="SignalP"/>
    </source>
</evidence>
<evidence type="ECO:0000313" key="2">
    <source>
        <dbReference type="EMBL" id="RVW75569.1"/>
    </source>
</evidence>
<protein>
    <submittedName>
        <fullName evidence="2">Uncharacterized protein</fullName>
    </submittedName>
</protein>
<evidence type="ECO:0000313" key="3">
    <source>
        <dbReference type="Proteomes" id="UP000288805"/>
    </source>
</evidence>
<reference evidence="2 3" key="1">
    <citation type="journal article" date="2018" name="PLoS Genet.">
        <title>Population sequencing reveals clonal diversity and ancestral inbreeding in the grapevine cultivar Chardonnay.</title>
        <authorList>
            <person name="Roach M.J."/>
            <person name="Johnson D.L."/>
            <person name="Bohlmann J."/>
            <person name="van Vuuren H.J."/>
            <person name="Jones S.J."/>
            <person name="Pretorius I.S."/>
            <person name="Schmidt S.A."/>
            <person name="Borneman A.R."/>
        </authorList>
    </citation>
    <scope>NUCLEOTIDE SEQUENCE [LARGE SCALE GENOMIC DNA]</scope>
    <source>
        <strain evidence="3">cv. Chardonnay</strain>
        <tissue evidence="2">Leaf</tissue>
    </source>
</reference>
<proteinExistence type="predicted"/>